<gene>
    <name evidence="9" type="ORF">Acr_03g0016950</name>
</gene>
<evidence type="ECO:0000256" key="2">
    <source>
        <dbReference type="ARBA" id="ARBA00009354"/>
    </source>
</evidence>
<dbReference type="OrthoDB" id="103819at2759"/>
<evidence type="ECO:0000256" key="7">
    <source>
        <dbReference type="ARBA" id="ARBA00023242"/>
    </source>
</evidence>
<evidence type="ECO:0000256" key="3">
    <source>
        <dbReference type="ARBA" id="ARBA00019618"/>
    </source>
</evidence>
<dbReference type="GO" id="GO:0045944">
    <property type="term" value="P:positive regulation of transcription by RNA polymerase II"/>
    <property type="evidence" value="ECO:0007669"/>
    <property type="project" value="TreeGrafter"/>
</dbReference>
<keyword evidence="4" id="KW-0678">Repressor</keyword>
<sequence>MSDPRSHLEREIENPEHSSSKVRTSNGIVGLPCNGSQVPGYQVGGQSCYVEVTLGFPTTGNDKVLAAKLDRAIINWFILLYAVGSKRSRTGIAESFGQAVTNDDPMQDAYGSVEVNNSVITELQMQMLDRNGIWDDDGRGIRCFYLRAFHHLIILIRLYRTKEESLSKNQELIKNAVPSGADNCTPSIFCGTWQARLKRQSPSKNFYTIVEQHEKRLIAVNNGIATHKVAAPSSFPGFNYANAVKTDSTYPVIFLWPSPTGMSRLTGSSFLNQLHDRSSVPANVFRCKTYYVASMEICRPSLPSLPSEEGMLSYGQRQPLQEFLDGLALLVQQATSFVDVALDADCGDGPYGWLALQEQRRRGFSCGPSMVHAGCGGSLASCHSLDIAGVDLVDPLFADSLAGRKRNIVLDVDARLRTMGDGFSTELTGGECRDSSGTVTLPADESLSPSQSSAVGSSYLKDGARVDETSQWRSNQDTSASETEQQLGFRLRPTLFVLPLPAILVGYAS</sequence>
<keyword evidence="10" id="KW-1185">Reference proteome</keyword>
<accession>A0A7J0EEL2</accession>
<feature type="region of interest" description="Disordered" evidence="8">
    <location>
        <begin position="1"/>
        <end position="26"/>
    </location>
</feature>
<dbReference type="EMBL" id="BJWL01000003">
    <property type="protein sequence ID" value="GFY84921.1"/>
    <property type="molecule type" value="Genomic_DNA"/>
</dbReference>
<proteinExistence type="inferred from homology"/>
<dbReference type="InterPro" id="IPR051139">
    <property type="entry name" value="Mediator_complx_sub13"/>
</dbReference>
<evidence type="ECO:0000256" key="6">
    <source>
        <dbReference type="ARBA" id="ARBA00023163"/>
    </source>
</evidence>
<evidence type="ECO:0000256" key="5">
    <source>
        <dbReference type="ARBA" id="ARBA00023015"/>
    </source>
</evidence>
<feature type="compositionally biased region" description="Basic and acidic residues" evidence="8">
    <location>
        <begin position="1"/>
        <end position="19"/>
    </location>
</feature>
<keyword evidence="6" id="KW-0804">Transcription</keyword>
<evidence type="ECO:0000256" key="8">
    <source>
        <dbReference type="SAM" id="MobiDB-lite"/>
    </source>
</evidence>
<keyword evidence="7" id="KW-0539">Nucleus</keyword>
<comment type="caution">
    <text evidence="9">The sequence shown here is derived from an EMBL/GenBank/DDBJ whole genome shotgun (WGS) entry which is preliminary data.</text>
</comment>
<comment type="similarity">
    <text evidence="2">Belongs to the Mediator complex subunit 13 family.</text>
</comment>
<name>A0A7J0EEL2_9ERIC</name>
<keyword evidence="5" id="KW-0805">Transcription regulation</keyword>
<dbReference type="PANTHER" id="PTHR48249:SF3">
    <property type="entry name" value="MEDIATOR OF RNA POLYMERASE II TRANSCRIPTION SUBUNIT 13"/>
    <property type="match status" value="1"/>
</dbReference>
<protein>
    <recommendedName>
        <fullName evidence="3">Mediator of RNA polymerase II transcription subunit 13</fullName>
    </recommendedName>
</protein>
<dbReference type="PANTHER" id="PTHR48249">
    <property type="entry name" value="MEDIATOR OF RNA POLYMERASE II TRANSCRIPTION SUBUNIT 13"/>
    <property type="match status" value="1"/>
</dbReference>
<dbReference type="Proteomes" id="UP000585474">
    <property type="component" value="Unassembled WGS sequence"/>
</dbReference>
<dbReference type="GO" id="GO:0003713">
    <property type="term" value="F:transcription coactivator activity"/>
    <property type="evidence" value="ECO:0007669"/>
    <property type="project" value="TreeGrafter"/>
</dbReference>
<evidence type="ECO:0000256" key="4">
    <source>
        <dbReference type="ARBA" id="ARBA00022491"/>
    </source>
</evidence>
<evidence type="ECO:0000313" key="9">
    <source>
        <dbReference type="EMBL" id="GFY84921.1"/>
    </source>
</evidence>
<comment type="subcellular location">
    <subcellularLocation>
        <location evidence="1">Nucleus</location>
    </subcellularLocation>
</comment>
<evidence type="ECO:0000313" key="10">
    <source>
        <dbReference type="Proteomes" id="UP000585474"/>
    </source>
</evidence>
<evidence type="ECO:0000256" key="1">
    <source>
        <dbReference type="ARBA" id="ARBA00004123"/>
    </source>
</evidence>
<dbReference type="GO" id="GO:0016592">
    <property type="term" value="C:mediator complex"/>
    <property type="evidence" value="ECO:0007669"/>
    <property type="project" value="TreeGrafter"/>
</dbReference>
<organism evidence="9 10">
    <name type="scientific">Actinidia rufa</name>
    <dbReference type="NCBI Taxonomy" id="165716"/>
    <lineage>
        <taxon>Eukaryota</taxon>
        <taxon>Viridiplantae</taxon>
        <taxon>Streptophyta</taxon>
        <taxon>Embryophyta</taxon>
        <taxon>Tracheophyta</taxon>
        <taxon>Spermatophyta</taxon>
        <taxon>Magnoliopsida</taxon>
        <taxon>eudicotyledons</taxon>
        <taxon>Gunneridae</taxon>
        <taxon>Pentapetalae</taxon>
        <taxon>asterids</taxon>
        <taxon>Ericales</taxon>
        <taxon>Actinidiaceae</taxon>
        <taxon>Actinidia</taxon>
    </lineage>
</organism>
<dbReference type="AlphaFoldDB" id="A0A7J0EEL2"/>
<reference evidence="9 10" key="1">
    <citation type="submission" date="2019-07" db="EMBL/GenBank/DDBJ databases">
        <title>De Novo Assembly of kiwifruit Actinidia rufa.</title>
        <authorList>
            <person name="Sugita-Konishi S."/>
            <person name="Sato K."/>
            <person name="Mori E."/>
            <person name="Abe Y."/>
            <person name="Kisaki G."/>
            <person name="Hamano K."/>
            <person name="Suezawa K."/>
            <person name="Otani M."/>
            <person name="Fukuda T."/>
            <person name="Manabe T."/>
            <person name="Gomi K."/>
            <person name="Tabuchi M."/>
            <person name="Akimitsu K."/>
            <person name="Kataoka I."/>
        </authorList>
    </citation>
    <scope>NUCLEOTIDE SEQUENCE [LARGE SCALE GENOMIC DNA]</scope>
    <source>
        <strain evidence="10">cv. Fuchu</strain>
    </source>
</reference>